<dbReference type="InterPro" id="IPR052732">
    <property type="entry name" value="Cell-binding_unc_protein"/>
</dbReference>
<dbReference type="PANTHER" id="PTHR43883">
    <property type="entry name" value="SLR0207 PROTEIN"/>
    <property type="match status" value="1"/>
</dbReference>
<dbReference type="InterPro" id="IPR027417">
    <property type="entry name" value="P-loop_NTPase"/>
</dbReference>
<dbReference type="PANTHER" id="PTHR43883:SF1">
    <property type="entry name" value="GLUCONOKINASE"/>
    <property type="match status" value="1"/>
</dbReference>
<dbReference type="EMBL" id="QTJV01000013">
    <property type="protein sequence ID" value="RFM31498.1"/>
    <property type="molecule type" value="Genomic_DNA"/>
</dbReference>
<dbReference type="Proteomes" id="UP000261174">
    <property type="component" value="Unassembled WGS sequence"/>
</dbReference>
<gene>
    <name evidence="1" type="ORF">DXN04_27630</name>
</gene>
<proteinExistence type="predicted"/>
<evidence type="ECO:0000313" key="2">
    <source>
        <dbReference type="Proteomes" id="UP000261174"/>
    </source>
</evidence>
<comment type="caution">
    <text evidence="1">The sequence shown here is derived from an EMBL/GenBank/DDBJ whole genome shotgun (WGS) entry which is preliminary data.</text>
</comment>
<dbReference type="Gene3D" id="3.40.50.300">
    <property type="entry name" value="P-loop containing nucleotide triphosphate hydrolases"/>
    <property type="match status" value="1"/>
</dbReference>
<accession>A0A3E1NUR4</accession>
<dbReference type="GO" id="GO:0005524">
    <property type="term" value="F:ATP binding"/>
    <property type="evidence" value="ECO:0007669"/>
    <property type="project" value="UniProtKB-KW"/>
</dbReference>
<evidence type="ECO:0000313" key="1">
    <source>
        <dbReference type="EMBL" id="RFM31498.1"/>
    </source>
</evidence>
<keyword evidence="2" id="KW-1185">Reference proteome</keyword>
<dbReference type="OrthoDB" id="9805698at2"/>
<dbReference type="Pfam" id="PF13671">
    <property type="entry name" value="AAA_33"/>
    <property type="match status" value="1"/>
</dbReference>
<name>A0A3E1NUR4_9BACT</name>
<dbReference type="AlphaFoldDB" id="A0A3E1NUR4"/>
<protein>
    <submittedName>
        <fullName evidence="1">ATP-binding protein</fullName>
    </submittedName>
</protein>
<reference evidence="1 2" key="1">
    <citation type="submission" date="2018-08" db="EMBL/GenBank/DDBJ databases">
        <title>Chitinophaga sp. K20C18050901, a novel bacterium isolated from forest soil.</title>
        <authorList>
            <person name="Wang C."/>
        </authorList>
    </citation>
    <scope>NUCLEOTIDE SEQUENCE [LARGE SCALE GENOMIC DNA]</scope>
    <source>
        <strain evidence="1 2">K20C18050901</strain>
    </source>
</reference>
<dbReference type="SUPFAM" id="SSF52540">
    <property type="entry name" value="P-loop containing nucleoside triphosphate hydrolases"/>
    <property type="match status" value="1"/>
</dbReference>
<organism evidence="1 2">
    <name type="scientific">Chitinophaga silvisoli</name>
    <dbReference type="NCBI Taxonomy" id="2291814"/>
    <lineage>
        <taxon>Bacteria</taxon>
        <taxon>Pseudomonadati</taxon>
        <taxon>Bacteroidota</taxon>
        <taxon>Chitinophagia</taxon>
        <taxon>Chitinophagales</taxon>
        <taxon>Chitinophagaceae</taxon>
        <taxon>Chitinophaga</taxon>
    </lineage>
</organism>
<keyword evidence="1" id="KW-0547">Nucleotide-binding</keyword>
<sequence>MVIIISGLPGSGKSYFAERLANHLQAEYASSDRIRKTILQTRTYSPKEKEMVYEEMLNRMLISIRHGKNIVLDGTFYLNSIRQRFVSHALPGCSIIFIEVTADESLIQERLKQPRTDSEADLKIYNLIKSQWEPLNDPHLTLRSTNENINKMLELAYQYIQLRNDKRRD</sequence>
<keyword evidence="1" id="KW-0067">ATP-binding</keyword>